<dbReference type="EMBL" id="CM016552">
    <property type="protein sequence ID" value="TKW41502.1"/>
    <property type="molecule type" value="Genomic_DNA"/>
</dbReference>
<name>A0A4U6WFN2_SETVI</name>
<organism evidence="2 3">
    <name type="scientific">Setaria viridis</name>
    <name type="common">Green bristlegrass</name>
    <name type="synonym">Setaria italica subsp. viridis</name>
    <dbReference type="NCBI Taxonomy" id="4556"/>
    <lineage>
        <taxon>Eukaryota</taxon>
        <taxon>Viridiplantae</taxon>
        <taxon>Streptophyta</taxon>
        <taxon>Embryophyta</taxon>
        <taxon>Tracheophyta</taxon>
        <taxon>Spermatophyta</taxon>
        <taxon>Magnoliopsida</taxon>
        <taxon>Liliopsida</taxon>
        <taxon>Poales</taxon>
        <taxon>Poaceae</taxon>
        <taxon>PACMAD clade</taxon>
        <taxon>Panicoideae</taxon>
        <taxon>Panicodae</taxon>
        <taxon>Paniceae</taxon>
        <taxon>Cenchrinae</taxon>
        <taxon>Setaria</taxon>
    </lineage>
</organism>
<protein>
    <submittedName>
        <fullName evidence="2">Uncharacterized protein</fullName>
    </submittedName>
</protein>
<accession>A0A4U6WFN2</accession>
<evidence type="ECO:0000313" key="2">
    <source>
        <dbReference type="EMBL" id="TKW41502.1"/>
    </source>
</evidence>
<proteinExistence type="predicted"/>
<gene>
    <name evidence="2" type="ORF">SEVIR_1G320500v2</name>
</gene>
<sequence>MTDNSVPISTEAPGHSHPKSSHHCFLTGTYLDFSFTCFAQNEVI</sequence>
<dbReference type="Gramene" id="TKW41502">
    <property type="protein sequence ID" value="TKW41502"/>
    <property type="gene ID" value="SEVIR_1G320500v2"/>
</dbReference>
<dbReference type="Proteomes" id="UP000298652">
    <property type="component" value="Chromosome 1"/>
</dbReference>
<evidence type="ECO:0000256" key="1">
    <source>
        <dbReference type="SAM" id="MobiDB-lite"/>
    </source>
</evidence>
<feature type="region of interest" description="Disordered" evidence="1">
    <location>
        <begin position="1"/>
        <end position="22"/>
    </location>
</feature>
<dbReference type="AlphaFoldDB" id="A0A4U6WFN2"/>
<keyword evidence="3" id="KW-1185">Reference proteome</keyword>
<reference evidence="2" key="1">
    <citation type="submission" date="2019-03" db="EMBL/GenBank/DDBJ databases">
        <title>WGS assembly of Setaria viridis.</title>
        <authorList>
            <person name="Huang P."/>
            <person name="Jenkins J."/>
            <person name="Grimwood J."/>
            <person name="Barry K."/>
            <person name="Healey A."/>
            <person name="Mamidi S."/>
            <person name="Sreedasyam A."/>
            <person name="Shu S."/>
            <person name="Feldman M."/>
            <person name="Wu J."/>
            <person name="Yu Y."/>
            <person name="Chen C."/>
            <person name="Johnson J."/>
            <person name="Rokhsar D."/>
            <person name="Baxter I."/>
            <person name="Schmutz J."/>
            <person name="Brutnell T."/>
            <person name="Kellogg E."/>
        </authorList>
    </citation>
    <scope>NUCLEOTIDE SEQUENCE [LARGE SCALE GENOMIC DNA]</scope>
</reference>
<evidence type="ECO:0000313" key="3">
    <source>
        <dbReference type="Proteomes" id="UP000298652"/>
    </source>
</evidence>